<reference evidence="7 8" key="1">
    <citation type="journal article" date="2012" name="J. Bacteriol.">
        <title>Complete genome sequences of Methylophaga sp. strain JAM1 and Methylophaga sp. strain JAM7.</title>
        <authorList>
            <person name="Villeneuve C."/>
            <person name="Martineau C."/>
            <person name="Mauffrey F."/>
            <person name="Villemur R."/>
        </authorList>
    </citation>
    <scope>NUCLEOTIDE SEQUENCE [LARGE SCALE GENOMIC DNA]</scope>
    <source>
        <strain evidence="7 8">JAM1</strain>
    </source>
</reference>
<gene>
    <name evidence="7" type="ordered locus">Q7A_1775</name>
</gene>
<proteinExistence type="predicted"/>
<evidence type="ECO:0000256" key="6">
    <source>
        <dbReference type="SAM" id="Phobius"/>
    </source>
</evidence>
<name>I1XJM4_METNJ</name>
<organism evidence="7 8">
    <name type="scientific">Methylophaga nitratireducenticrescens</name>
    <dbReference type="NCBI Taxonomy" id="754476"/>
    <lineage>
        <taxon>Bacteria</taxon>
        <taxon>Pseudomonadati</taxon>
        <taxon>Pseudomonadota</taxon>
        <taxon>Gammaproteobacteria</taxon>
        <taxon>Thiotrichales</taxon>
        <taxon>Piscirickettsiaceae</taxon>
        <taxon>Methylophaga</taxon>
    </lineage>
</organism>
<dbReference type="HOGENOM" id="CLU_079569_3_2_6"/>
<feature type="transmembrane region" description="Helical" evidence="6">
    <location>
        <begin position="41"/>
        <end position="65"/>
    </location>
</feature>
<sequence length="208" mass="22558">MMPIDVYLVFIFTSTLLALTPGPDNIFVLTQSALYGKRSGILITLGLCTGLVFHTCLVAFGVATIMQTSDWALSALKIIGAIYLVCLAWQIFNSQTQELSGKGVVMSDTNLYLRGIVMNVTNPKVSIFFLAFLPQFASSNYGAITPQIILLGAIFGVVSLFIFSGISILASTLGDWLKRKPNAQIYLSRTTALIFVVLAFNLLMGLIS</sequence>
<keyword evidence="4 6" id="KW-1133">Transmembrane helix</keyword>
<dbReference type="KEGG" id="mej:Q7A_1775"/>
<feature type="transmembrane region" description="Helical" evidence="6">
    <location>
        <begin position="148"/>
        <end position="174"/>
    </location>
</feature>
<comment type="subcellular location">
    <subcellularLocation>
        <location evidence="1">Cell membrane</location>
        <topology evidence="1">Multi-pass membrane protein</topology>
    </subcellularLocation>
</comment>
<dbReference type="EMBL" id="CP003390">
    <property type="protein sequence ID" value="AFI84593.1"/>
    <property type="molecule type" value="Genomic_DNA"/>
</dbReference>
<evidence type="ECO:0000256" key="5">
    <source>
        <dbReference type="ARBA" id="ARBA00023136"/>
    </source>
</evidence>
<evidence type="ECO:0000313" key="7">
    <source>
        <dbReference type="EMBL" id="AFI84593.1"/>
    </source>
</evidence>
<reference evidence="7 8" key="2">
    <citation type="journal article" date="2013" name="Int. J. Syst. Evol. Microbiol.">
        <title>Methylophaga nitratireducenticrescens sp. nov. and Methylophaga frappieri sp. nov., isolated from the biofilm of the methanol-fed denitrification system treating the seawater at the Montreal Biodome.</title>
        <authorList>
            <person name="Villeneuve C."/>
            <person name="Martineau C."/>
            <person name="Mauffrey F."/>
            <person name="Villemur R."/>
        </authorList>
    </citation>
    <scope>NUCLEOTIDE SEQUENCE [LARGE SCALE GENOMIC DNA]</scope>
    <source>
        <strain evidence="7 8">JAM1</strain>
    </source>
</reference>
<evidence type="ECO:0000256" key="3">
    <source>
        <dbReference type="ARBA" id="ARBA00022692"/>
    </source>
</evidence>
<dbReference type="PIRSF" id="PIRSF006324">
    <property type="entry name" value="LeuE"/>
    <property type="match status" value="1"/>
</dbReference>
<dbReference type="AlphaFoldDB" id="I1XJM4"/>
<dbReference type="PATRIC" id="fig|754476.3.peg.1754"/>
<keyword evidence="5 6" id="KW-0472">Membrane</keyword>
<feature type="transmembrane region" description="Helical" evidence="6">
    <location>
        <begin position="6"/>
        <end position="29"/>
    </location>
</feature>
<keyword evidence="3 6" id="KW-0812">Transmembrane</keyword>
<feature type="transmembrane region" description="Helical" evidence="6">
    <location>
        <begin position="186"/>
        <end position="207"/>
    </location>
</feature>
<feature type="transmembrane region" description="Helical" evidence="6">
    <location>
        <begin position="112"/>
        <end position="136"/>
    </location>
</feature>
<dbReference type="eggNOG" id="COG1280">
    <property type="taxonomic scope" value="Bacteria"/>
</dbReference>
<feature type="transmembrane region" description="Helical" evidence="6">
    <location>
        <begin position="71"/>
        <end position="92"/>
    </location>
</feature>
<dbReference type="PANTHER" id="PTHR30086:SF20">
    <property type="entry name" value="ARGININE EXPORTER PROTEIN ARGO-RELATED"/>
    <property type="match status" value="1"/>
</dbReference>
<keyword evidence="8" id="KW-1185">Reference proteome</keyword>
<dbReference type="PANTHER" id="PTHR30086">
    <property type="entry name" value="ARGININE EXPORTER PROTEIN ARGO"/>
    <property type="match status" value="1"/>
</dbReference>
<protein>
    <submittedName>
        <fullName evidence="7">Threonine efflux protein</fullName>
    </submittedName>
</protein>
<keyword evidence="2" id="KW-1003">Cell membrane</keyword>
<evidence type="ECO:0000313" key="8">
    <source>
        <dbReference type="Proteomes" id="UP000009144"/>
    </source>
</evidence>
<evidence type="ECO:0000256" key="1">
    <source>
        <dbReference type="ARBA" id="ARBA00004651"/>
    </source>
</evidence>
<dbReference type="OrthoDB" id="9804822at2"/>
<dbReference type="Pfam" id="PF01810">
    <property type="entry name" value="LysE"/>
    <property type="match status" value="1"/>
</dbReference>
<evidence type="ECO:0000256" key="2">
    <source>
        <dbReference type="ARBA" id="ARBA00022475"/>
    </source>
</evidence>
<accession>I1XJM4</accession>
<dbReference type="GO" id="GO:0015171">
    <property type="term" value="F:amino acid transmembrane transporter activity"/>
    <property type="evidence" value="ECO:0007669"/>
    <property type="project" value="TreeGrafter"/>
</dbReference>
<dbReference type="Proteomes" id="UP000009144">
    <property type="component" value="Chromosome"/>
</dbReference>
<dbReference type="RefSeq" id="WP_014706964.1">
    <property type="nucleotide sequence ID" value="NC_017857.3"/>
</dbReference>
<evidence type="ECO:0000256" key="4">
    <source>
        <dbReference type="ARBA" id="ARBA00022989"/>
    </source>
</evidence>
<dbReference type="GO" id="GO:0005886">
    <property type="term" value="C:plasma membrane"/>
    <property type="evidence" value="ECO:0007669"/>
    <property type="project" value="UniProtKB-SubCell"/>
</dbReference>
<dbReference type="InterPro" id="IPR001123">
    <property type="entry name" value="LeuE-type"/>
</dbReference>